<feature type="compositionally biased region" description="Polar residues" evidence="1">
    <location>
        <begin position="108"/>
        <end position="120"/>
    </location>
</feature>
<feature type="region of interest" description="Disordered" evidence="1">
    <location>
        <begin position="511"/>
        <end position="533"/>
    </location>
</feature>
<feature type="compositionally biased region" description="Polar residues" evidence="1">
    <location>
        <begin position="373"/>
        <end position="385"/>
    </location>
</feature>
<feature type="region of interest" description="Disordered" evidence="1">
    <location>
        <begin position="623"/>
        <end position="653"/>
    </location>
</feature>
<feature type="region of interest" description="Disordered" evidence="1">
    <location>
        <begin position="76"/>
        <end position="184"/>
    </location>
</feature>
<keyword evidence="3" id="KW-1185">Reference proteome</keyword>
<feature type="compositionally biased region" description="Gly residues" evidence="1">
    <location>
        <begin position="640"/>
        <end position="653"/>
    </location>
</feature>
<dbReference type="AlphaFoldDB" id="A0A6G1HWW8"/>
<organism evidence="2 3">
    <name type="scientific">Trichodelitschia bisporula</name>
    <dbReference type="NCBI Taxonomy" id="703511"/>
    <lineage>
        <taxon>Eukaryota</taxon>
        <taxon>Fungi</taxon>
        <taxon>Dikarya</taxon>
        <taxon>Ascomycota</taxon>
        <taxon>Pezizomycotina</taxon>
        <taxon>Dothideomycetes</taxon>
        <taxon>Dothideomycetes incertae sedis</taxon>
        <taxon>Phaeotrichales</taxon>
        <taxon>Phaeotrichaceae</taxon>
        <taxon>Trichodelitschia</taxon>
    </lineage>
</organism>
<feature type="compositionally biased region" description="Basic residues" evidence="1">
    <location>
        <begin position="465"/>
        <end position="477"/>
    </location>
</feature>
<accession>A0A6G1HWW8</accession>
<sequence length="653" mass="69374">MIRLQQTQLGITAADIRDAGARYDRRRKAASSDLNLPQGVRLLDHASRVRVRRGPERSRDDALVTAPSPRVAERFVSLDDTSSSEEGYEWEDVANTNPSSRRRGLGTEASSAGTETSAEGTSIEDASKEENASSIHPSAVQSAESIGRISSVPRVTSHLQLPIRPRRPVSSSESNMQTPPQFAFDGASDMRVASHHTGRPSADLSTRKSFDLYRTIHIGSTQNEISYRPLRPRIQYMRFSSGAKPLLGSEASSSKSTDHFPDQHLSAFMANSELSRSAPNLSDTPAIHRSESPGTTLLADLASDRIQATSSRNFSGQTTSSSSSSALSAAISGTPSGLETLARRCATFLQNLPPTSQRPSTGTSGPSTGSRTAVSSPIRTSQTYISRRPVPQHSASSNSLFRLRNNSPPTVSYRPVPTGSPAGEPTVPDQVAETTVSYPLVVHPPAAPPPSDQPAPLPSDQPAPFHRRWSRRTRPRGHVSSASVDAGSSLLRGTRGSRPATAVAFGEGATIPEAGDGASGSVSHTARATHTRHASIVSHAASAVHAASAASIGRTGFSRDSGDLLSSLRGVLRRAVSDADRRGRERRGWGFGSRLRDQENEEEAQMGVVAEEMGAYMAERVGDGGIMEETPPPEGRVGRLLGGRGGGQRGNEG</sequence>
<feature type="compositionally biased region" description="Polar residues" evidence="1">
    <location>
        <begin position="132"/>
        <end position="144"/>
    </location>
</feature>
<protein>
    <submittedName>
        <fullName evidence="2">Uncharacterized protein</fullName>
    </submittedName>
</protein>
<feature type="compositionally biased region" description="Acidic residues" evidence="1">
    <location>
        <begin position="82"/>
        <end position="92"/>
    </location>
</feature>
<feature type="compositionally biased region" description="Low complexity" evidence="1">
    <location>
        <begin position="310"/>
        <end position="332"/>
    </location>
</feature>
<proteinExistence type="predicted"/>
<evidence type="ECO:0000313" key="2">
    <source>
        <dbReference type="EMBL" id="KAF2400553.1"/>
    </source>
</evidence>
<feature type="compositionally biased region" description="Polar residues" evidence="1">
    <location>
        <begin position="169"/>
        <end position="180"/>
    </location>
</feature>
<evidence type="ECO:0000256" key="1">
    <source>
        <dbReference type="SAM" id="MobiDB-lite"/>
    </source>
</evidence>
<feature type="compositionally biased region" description="Low complexity" evidence="1">
    <location>
        <begin position="394"/>
        <end position="407"/>
    </location>
</feature>
<name>A0A6G1HWW8_9PEZI</name>
<gene>
    <name evidence="2" type="ORF">EJ06DRAFT_434267</name>
</gene>
<feature type="region of interest" description="Disordered" evidence="1">
    <location>
        <begin position="441"/>
        <end position="498"/>
    </location>
</feature>
<feature type="region of interest" description="Disordered" evidence="1">
    <location>
        <begin position="350"/>
        <end position="428"/>
    </location>
</feature>
<reference evidence="2" key="1">
    <citation type="journal article" date="2020" name="Stud. Mycol.">
        <title>101 Dothideomycetes genomes: a test case for predicting lifestyles and emergence of pathogens.</title>
        <authorList>
            <person name="Haridas S."/>
            <person name="Albert R."/>
            <person name="Binder M."/>
            <person name="Bloem J."/>
            <person name="Labutti K."/>
            <person name="Salamov A."/>
            <person name="Andreopoulos B."/>
            <person name="Baker S."/>
            <person name="Barry K."/>
            <person name="Bills G."/>
            <person name="Bluhm B."/>
            <person name="Cannon C."/>
            <person name="Castanera R."/>
            <person name="Culley D."/>
            <person name="Daum C."/>
            <person name="Ezra D."/>
            <person name="Gonzalez J."/>
            <person name="Henrissat B."/>
            <person name="Kuo A."/>
            <person name="Liang C."/>
            <person name="Lipzen A."/>
            <person name="Lutzoni F."/>
            <person name="Magnuson J."/>
            <person name="Mondo S."/>
            <person name="Nolan M."/>
            <person name="Ohm R."/>
            <person name="Pangilinan J."/>
            <person name="Park H.-J."/>
            <person name="Ramirez L."/>
            <person name="Alfaro M."/>
            <person name="Sun H."/>
            <person name="Tritt A."/>
            <person name="Yoshinaga Y."/>
            <person name="Zwiers L.-H."/>
            <person name="Turgeon B."/>
            <person name="Goodwin S."/>
            <person name="Spatafora J."/>
            <person name="Crous P."/>
            <person name="Grigoriev I."/>
        </authorList>
    </citation>
    <scope>NUCLEOTIDE SEQUENCE</scope>
    <source>
        <strain evidence="2">CBS 262.69</strain>
    </source>
</reference>
<feature type="compositionally biased region" description="Low complexity" evidence="1">
    <location>
        <begin position="353"/>
        <end position="372"/>
    </location>
</feature>
<feature type="compositionally biased region" description="Pro residues" evidence="1">
    <location>
        <begin position="445"/>
        <end position="461"/>
    </location>
</feature>
<dbReference type="EMBL" id="ML996695">
    <property type="protein sequence ID" value="KAF2400553.1"/>
    <property type="molecule type" value="Genomic_DNA"/>
</dbReference>
<evidence type="ECO:0000313" key="3">
    <source>
        <dbReference type="Proteomes" id="UP000799640"/>
    </source>
</evidence>
<feature type="region of interest" description="Disordered" evidence="1">
    <location>
        <begin position="309"/>
        <end position="332"/>
    </location>
</feature>
<dbReference type="Proteomes" id="UP000799640">
    <property type="component" value="Unassembled WGS sequence"/>
</dbReference>